<dbReference type="FunFam" id="1.25.40.10:FF:000694">
    <property type="entry name" value="Pentatricopeptide repeat-containing protein At3g50420"/>
    <property type="match status" value="1"/>
</dbReference>
<feature type="repeat" description="PPR" evidence="5">
    <location>
        <begin position="334"/>
        <end position="368"/>
    </location>
</feature>
<feature type="repeat" description="PPR" evidence="5">
    <location>
        <begin position="537"/>
        <end position="571"/>
    </location>
</feature>
<dbReference type="GO" id="GO:0005739">
    <property type="term" value="C:mitochondrion"/>
    <property type="evidence" value="ECO:0007669"/>
    <property type="project" value="UniProtKB-SubCell"/>
</dbReference>
<dbReference type="NCBIfam" id="TIGR00756">
    <property type="entry name" value="PPR"/>
    <property type="match status" value="4"/>
</dbReference>
<evidence type="ECO:0000256" key="1">
    <source>
        <dbReference type="ARBA" id="ARBA00004173"/>
    </source>
</evidence>
<dbReference type="Pfam" id="PF13041">
    <property type="entry name" value="PPR_2"/>
    <property type="match status" value="4"/>
</dbReference>
<dbReference type="GO" id="GO:0003723">
    <property type="term" value="F:RNA binding"/>
    <property type="evidence" value="ECO:0007669"/>
    <property type="project" value="InterPro"/>
</dbReference>
<dbReference type="FunFam" id="1.25.40.10:FF:000366">
    <property type="entry name" value="Pentatricopeptide (PPR) repeat-containing protein"/>
    <property type="match status" value="1"/>
</dbReference>
<dbReference type="FunFam" id="1.25.40.10:FF:001103">
    <property type="entry name" value="Glycerol-3-phosphate dehydrogenase [NAD(+)]"/>
    <property type="match status" value="1"/>
</dbReference>
<feature type="repeat" description="PPR" evidence="5">
    <location>
        <begin position="131"/>
        <end position="165"/>
    </location>
</feature>
<evidence type="ECO:0000256" key="3">
    <source>
        <dbReference type="ARBA" id="ARBA00022946"/>
    </source>
</evidence>
<dbReference type="Pfam" id="PF20431">
    <property type="entry name" value="E_motif"/>
    <property type="match status" value="1"/>
</dbReference>
<dbReference type="InterPro" id="IPR011990">
    <property type="entry name" value="TPR-like_helical_dom_sf"/>
</dbReference>
<evidence type="ECO:0000313" key="7">
    <source>
        <dbReference type="EMBL" id="RXH80673.1"/>
    </source>
</evidence>
<evidence type="ECO:0000256" key="5">
    <source>
        <dbReference type="PROSITE-ProRule" id="PRU00708"/>
    </source>
</evidence>
<feature type="repeat" description="PPR" evidence="5">
    <location>
        <begin position="436"/>
        <end position="470"/>
    </location>
</feature>
<keyword evidence="3" id="KW-0809">Transit peptide</keyword>
<dbReference type="Gene3D" id="1.25.40.10">
    <property type="entry name" value="Tetratricopeptide repeat domain"/>
    <property type="match status" value="6"/>
</dbReference>
<dbReference type="FunFam" id="1.25.40.10:FF:000689">
    <property type="entry name" value="Tetratricopeptide repeat (TPR)-like superfamily protein"/>
    <property type="match status" value="1"/>
</dbReference>
<accession>A0A498IHF5</accession>
<dbReference type="InterPro" id="IPR002885">
    <property type="entry name" value="PPR_rpt"/>
</dbReference>
<keyword evidence="8" id="KW-1185">Reference proteome</keyword>
<dbReference type="PANTHER" id="PTHR47926">
    <property type="entry name" value="PENTATRICOPEPTIDE REPEAT-CONTAINING PROTEIN"/>
    <property type="match status" value="1"/>
</dbReference>
<comment type="subcellular location">
    <subcellularLocation>
        <location evidence="1">Mitochondrion</location>
    </subcellularLocation>
</comment>
<evidence type="ECO:0000256" key="2">
    <source>
        <dbReference type="ARBA" id="ARBA00022737"/>
    </source>
</evidence>
<dbReference type="PROSITE" id="PS51375">
    <property type="entry name" value="PPR"/>
    <property type="match status" value="5"/>
</dbReference>
<organism evidence="7 8">
    <name type="scientific">Malus domestica</name>
    <name type="common">Apple</name>
    <name type="synonym">Pyrus malus</name>
    <dbReference type="NCBI Taxonomy" id="3750"/>
    <lineage>
        <taxon>Eukaryota</taxon>
        <taxon>Viridiplantae</taxon>
        <taxon>Streptophyta</taxon>
        <taxon>Embryophyta</taxon>
        <taxon>Tracheophyta</taxon>
        <taxon>Spermatophyta</taxon>
        <taxon>Magnoliopsida</taxon>
        <taxon>eudicotyledons</taxon>
        <taxon>Gunneridae</taxon>
        <taxon>Pentapetalae</taxon>
        <taxon>rosids</taxon>
        <taxon>fabids</taxon>
        <taxon>Rosales</taxon>
        <taxon>Rosaceae</taxon>
        <taxon>Amygdaloideae</taxon>
        <taxon>Maleae</taxon>
        <taxon>Malus</taxon>
    </lineage>
</organism>
<reference evidence="7 8" key="1">
    <citation type="submission" date="2018-10" db="EMBL/GenBank/DDBJ databases">
        <title>A high-quality apple genome assembly.</title>
        <authorList>
            <person name="Hu J."/>
        </authorList>
    </citation>
    <scope>NUCLEOTIDE SEQUENCE [LARGE SCALE GENOMIC DNA]</scope>
    <source>
        <strain evidence="8">cv. HFTH1</strain>
        <tissue evidence="7">Young leaf</tissue>
    </source>
</reference>
<dbReference type="InterPro" id="IPR046848">
    <property type="entry name" value="E_motif"/>
</dbReference>
<evidence type="ECO:0000256" key="4">
    <source>
        <dbReference type="ARBA" id="ARBA00023128"/>
    </source>
</evidence>
<dbReference type="InterPro" id="IPR046960">
    <property type="entry name" value="PPR_At4g14850-like_plant"/>
</dbReference>
<dbReference type="FunFam" id="1.25.40.10:FF:000031">
    <property type="entry name" value="Pentatricopeptide repeat-containing protein mitochondrial"/>
    <property type="match status" value="1"/>
</dbReference>
<keyword evidence="2" id="KW-0677">Repeat</keyword>
<gene>
    <name evidence="7" type="ORF">DVH24_004587</name>
</gene>
<feature type="repeat" description="PPR" evidence="5">
    <location>
        <begin position="232"/>
        <end position="266"/>
    </location>
</feature>
<dbReference type="EMBL" id="RDQH01000338">
    <property type="protein sequence ID" value="RXH80673.1"/>
    <property type="molecule type" value="Genomic_DNA"/>
</dbReference>
<proteinExistence type="predicted"/>
<feature type="region of interest" description="Disordered" evidence="6">
    <location>
        <begin position="1"/>
        <end position="24"/>
    </location>
</feature>
<evidence type="ECO:0000256" key="6">
    <source>
        <dbReference type="SAM" id="MobiDB-lite"/>
    </source>
</evidence>
<dbReference type="AlphaFoldDB" id="A0A498IHF5"/>
<dbReference type="Pfam" id="PF01535">
    <property type="entry name" value="PPR"/>
    <property type="match status" value="2"/>
</dbReference>
<sequence length="758" mass="84719">MKRLKSPLPLTFHKSQPSRPPSLLPNFNNEQFSNNYIISLCKQKLYREAIEAFEFLQGHTNFPIFPSTYTNLVYACSSLRSLEHGRRIHGHTLASNYQPDIVFQNHVLNMYGKCGSLADARKVFDAMPERNVVSWTSLISGYSQNSQEDKAIELYFQMLRAGCVPDHFTFGSVLKACSGLRNELLGRQLHAHVVKSETGSHPIAQNALTSMYTKFGLIADAFDVFSRVPTKDLISWGSMIAGFSQLGYEKEALDHFKEMLFQGAYQPNEFIFGSAFSACGGLLEPEYGKQIHGMCIKFGLGRDIFAGCSLCDMYAKCGQLESARTVFYQIDRPDLVSWNAIISGFSNAGDSNEALSFFSQMRHKGLIPDEVSVLPILTACTSPSTLYQGEQIHSYIIKRAFDFTVIVCNSLLTMYAKCSNLYDAFLVFEDIRNDADLVTWNAIISACMQHNQAGEVFRLLNLMRSSETTPDHITLGNLIGACANISSLEVGNQIHCFTVKSGIVLDVTVSNGLIDMYTKCGSIGSAQKLFGWMEDPDVVSWSSLIVGYAQFGYGEEALDLFKRMMELGIKPNEVTLVGVLTACSHIGLVEEGWKIYKTMESEHGIVPTIEHCSCMVDLLARSGCLHEAEAFITQMAFEPDVLVWMTLLAACRTRGNVEIGKRAAENILKLDPSHSAALVLLCNIHASSGNWDDVARLRNLMRERDVRKVPGQSWIEVKDRIHVFFVEDCLHPERGKIYAMLEELWLQMLDDGYDPLQA</sequence>
<comment type="caution">
    <text evidence="7">The sequence shown here is derived from an EMBL/GenBank/DDBJ whole genome shotgun (WGS) entry which is preliminary data.</text>
</comment>
<evidence type="ECO:0000313" key="8">
    <source>
        <dbReference type="Proteomes" id="UP000290289"/>
    </source>
</evidence>
<dbReference type="FunFam" id="1.25.40.10:FF:000501">
    <property type="entry name" value="Putative pentatricopeptide repeat-containing protein mitochondrial"/>
    <property type="match status" value="1"/>
</dbReference>
<protein>
    <submittedName>
        <fullName evidence="7">Uncharacterized protein</fullName>
    </submittedName>
</protein>
<dbReference type="Proteomes" id="UP000290289">
    <property type="component" value="Chromosome 12"/>
</dbReference>
<keyword evidence="4" id="KW-0496">Mitochondrion</keyword>
<dbReference type="GO" id="GO:0009451">
    <property type="term" value="P:RNA modification"/>
    <property type="evidence" value="ECO:0007669"/>
    <property type="project" value="InterPro"/>
</dbReference>
<name>A0A498IHF5_MALDO</name>